<sequence>MLCFQACDAPAAPNPFCHSTMLGHWSTLGKFLSQLWAQAGWAMIWVSAPNTCPTLISTGSKAELWLTSILFCLGYGGHPTYVHSSTVRNPRALGWAAPLGAWLSPPGTETQP</sequence>
<evidence type="ECO:0000313" key="1">
    <source>
        <dbReference type="EMBL" id="CAD9035457.1"/>
    </source>
</evidence>
<dbReference type="AlphaFoldDB" id="A0A7S1NRC3"/>
<dbReference type="EMBL" id="HBGA01126084">
    <property type="protein sequence ID" value="CAD9035457.1"/>
    <property type="molecule type" value="Transcribed_RNA"/>
</dbReference>
<proteinExistence type="predicted"/>
<gene>
    <name evidence="1" type="ORF">EGYM00392_LOCUS46611</name>
</gene>
<name>A0A7S1NRC3_9EUGL</name>
<accession>A0A7S1NRC3</accession>
<protein>
    <submittedName>
        <fullName evidence="1">Uncharacterized protein</fullName>
    </submittedName>
</protein>
<reference evidence="1" key="1">
    <citation type="submission" date="2021-01" db="EMBL/GenBank/DDBJ databases">
        <authorList>
            <person name="Corre E."/>
            <person name="Pelletier E."/>
            <person name="Niang G."/>
            <person name="Scheremetjew M."/>
            <person name="Finn R."/>
            <person name="Kale V."/>
            <person name="Holt S."/>
            <person name="Cochrane G."/>
            <person name="Meng A."/>
            <person name="Brown T."/>
            <person name="Cohen L."/>
        </authorList>
    </citation>
    <scope>NUCLEOTIDE SEQUENCE</scope>
    <source>
        <strain evidence="1">NIES-381</strain>
    </source>
</reference>
<organism evidence="1">
    <name type="scientific">Eutreptiella gymnastica</name>
    <dbReference type="NCBI Taxonomy" id="73025"/>
    <lineage>
        <taxon>Eukaryota</taxon>
        <taxon>Discoba</taxon>
        <taxon>Euglenozoa</taxon>
        <taxon>Euglenida</taxon>
        <taxon>Spirocuta</taxon>
        <taxon>Euglenophyceae</taxon>
        <taxon>Eutreptiales</taxon>
        <taxon>Eutreptiaceae</taxon>
        <taxon>Eutreptiella</taxon>
    </lineage>
</organism>